<dbReference type="Pfam" id="PF23598">
    <property type="entry name" value="LRR_14"/>
    <property type="match status" value="1"/>
</dbReference>
<dbReference type="SUPFAM" id="SSF52200">
    <property type="entry name" value="Toll/Interleukin receptor TIR domain"/>
    <property type="match status" value="1"/>
</dbReference>
<dbReference type="InterPro" id="IPR044974">
    <property type="entry name" value="Disease_R_plants"/>
</dbReference>
<evidence type="ECO:0000313" key="7">
    <source>
        <dbReference type="Proteomes" id="UP000436088"/>
    </source>
</evidence>
<dbReference type="Pfam" id="PF00560">
    <property type="entry name" value="LRR_1"/>
    <property type="match status" value="2"/>
</dbReference>
<dbReference type="InterPro" id="IPR032675">
    <property type="entry name" value="LRR_dom_sf"/>
</dbReference>
<dbReference type="InterPro" id="IPR042197">
    <property type="entry name" value="Apaf_helical"/>
</dbReference>
<dbReference type="InterPro" id="IPR001611">
    <property type="entry name" value="Leu-rich_rpt"/>
</dbReference>
<proteinExistence type="predicted"/>
<protein>
    <recommendedName>
        <fullName evidence="5">TIR domain-containing protein</fullName>
    </recommendedName>
</protein>
<dbReference type="SUPFAM" id="SSF52540">
    <property type="entry name" value="P-loop containing nucleoside triphosphate hydrolases"/>
    <property type="match status" value="1"/>
</dbReference>
<evidence type="ECO:0000256" key="2">
    <source>
        <dbReference type="ARBA" id="ARBA00022737"/>
    </source>
</evidence>
<gene>
    <name evidence="6" type="ORF">F3Y22_tig00110472pilonHSYRG00147</name>
</gene>
<dbReference type="GO" id="GO:0061809">
    <property type="term" value="F:NAD+ nucleosidase activity, cyclic ADP-ribose generating"/>
    <property type="evidence" value="ECO:0007669"/>
    <property type="project" value="UniProtKB-EC"/>
</dbReference>
<dbReference type="PANTHER" id="PTHR11017">
    <property type="entry name" value="LEUCINE-RICH REPEAT-CONTAINING PROTEIN"/>
    <property type="match status" value="1"/>
</dbReference>
<accession>A0A6A3AHJ8</accession>
<dbReference type="InterPro" id="IPR000157">
    <property type="entry name" value="TIR_dom"/>
</dbReference>
<dbReference type="SMART" id="SM00369">
    <property type="entry name" value="LRR_TYP"/>
    <property type="match status" value="3"/>
</dbReference>
<comment type="caution">
    <text evidence="6">The sequence shown here is derived from an EMBL/GenBank/DDBJ whole genome shotgun (WGS) entry which is preliminary data.</text>
</comment>
<dbReference type="GO" id="GO:0006952">
    <property type="term" value="P:defense response"/>
    <property type="evidence" value="ECO:0007669"/>
    <property type="project" value="UniProtKB-KW"/>
</dbReference>
<dbReference type="PROSITE" id="PS50104">
    <property type="entry name" value="TIR"/>
    <property type="match status" value="1"/>
</dbReference>
<dbReference type="InterPro" id="IPR036390">
    <property type="entry name" value="WH_DNA-bd_sf"/>
</dbReference>
<keyword evidence="2" id="KW-0677">Repeat</keyword>
<dbReference type="Pfam" id="PF23282">
    <property type="entry name" value="WHD_ROQ1"/>
    <property type="match status" value="1"/>
</dbReference>
<dbReference type="SUPFAM" id="SSF46785">
    <property type="entry name" value="Winged helix' DNA-binding domain"/>
    <property type="match status" value="1"/>
</dbReference>
<dbReference type="Pfam" id="PF20160">
    <property type="entry name" value="C-JID"/>
    <property type="match status" value="1"/>
</dbReference>
<evidence type="ECO:0000256" key="4">
    <source>
        <dbReference type="SAM" id="MobiDB-lite"/>
    </source>
</evidence>
<dbReference type="AlphaFoldDB" id="A0A6A3AHJ8"/>
<feature type="domain" description="TIR" evidence="5">
    <location>
        <begin position="1"/>
        <end position="85"/>
    </location>
</feature>
<name>A0A6A3AHJ8_HIBSY</name>
<dbReference type="InterPro" id="IPR003591">
    <property type="entry name" value="Leu-rich_rpt_typical-subtyp"/>
</dbReference>
<evidence type="ECO:0000256" key="3">
    <source>
        <dbReference type="ARBA" id="ARBA00022821"/>
    </source>
</evidence>
<dbReference type="GO" id="GO:0007165">
    <property type="term" value="P:signal transduction"/>
    <property type="evidence" value="ECO:0007669"/>
    <property type="project" value="InterPro"/>
</dbReference>
<dbReference type="InterPro" id="IPR045344">
    <property type="entry name" value="C-JID"/>
</dbReference>
<dbReference type="GO" id="GO:0043531">
    <property type="term" value="F:ADP binding"/>
    <property type="evidence" value="ECO:0007669"/>
    <property type="project" value="InterPro"/>
</dbReference>
<dbReference type="InterPro" id="IPR055414">
    <property type="entry name" value="LRR_R13L4/SHOC2-like"/>
</dbReference>
<evidence type="ECO:0000259" key="5">
    <source>
        <dbReference type="PROSITE" id="PS50104"/>
    </source>
</evidence>
<dbReference type="InterPro" id="IPR058192">
    <property type="entry name" value="WHD_ROQ1-like"/>
</dbReference>
<dbReference type="Pfam" id="PF01582">
    <property type="entry name" value="TIR"/>
    <property type="match status" value="1"/>
</dbReference>
<dbReference type="Gene3D" id="3.40.50.10140">
    <property type="entry name" value="Toll/interleukin-1 receptor homology (TIR) domain"/>
    <property type="match status" value="1"/>
</dbReference>
<evidence type="ECO:0000313" key="6">
    <source>
        <dbReference type="EMBL" id="KAE8703253.1"/>
    </source>
</evidence>
<dbReference type="EMBL" id="VEPZ02001001">
    <property type="protein sequence ID" value="KAE8703253.1"/>
    <property type="molecule type" value="Genomic_DNA"/>
</dbReference>
<reference evidence="6" key="1">
    <citation type="submission" date="2019-09" db="EMBL/GenBank/DDBJ databases">
        <title>Draft genome information of white flower Hibiscus syriacus.</title>
        <authorList>
            <person name="Kim Y.-M."/>
        </authorList>
    </citation>
    <scope>NUCLEOTIDE SEQUENCE [LARGE SCALE GENOMIC DNA]</scope>
    <source>
        <strain evidence="6">YM2019G1</strain>
    </source>
</reference>
<dbReference type="Gene3D" id="1.10.8.430">
    <property type="entry name" value="Helical domain of apoptotic protease-activating factors"/>
    <property type="match status" value="1"/>
</dbReference>
<dbReference type="SUPFAM" id="SSF52058">
    <property type="entry name" value="L domain-like"/>
    <property type="match status" value="1"/>
</dbReference>
<organism evidence="6 7">
    <name type="scientific">Hibiscus syriacus</name>
    <name type="common">Rose of Sharon</name>
    <dbReference type="NCBI Taxonomy" id="106335"/>
    <lineage>
        <taxon>Eukaryota</taxon>
        <taxon>Viridiplantae</taxon>
        <taxon>Streptophyta</taxon>
        <taxon>Embryophyta</taxon>
        <taxon>Tracheophyta</taxon>
        <taxon>Spermatophyta</taxon>
        <taxon>Magnoliopsida</taxon>
        <taxon>eudicotyledons</taxon>
        <taxon>Gunneridae</taxon>
        <taxon>Pentapetalae</taxon>
        <taxon>rosids</taxon>
        <taxon>malvids</taxon>
        <taxon>Malvales</taxon>
        <taxon>Malvaceae</taxon>
        <taxon>Malvoideae</taxon>
        <taxon>Hibiscus</taxon>
    </lineage>
</organism>
<dbReference type="InterPro" id="IPR027417">
    <property type="entry name" value="P-loop_NTPase"/>
</dbReference>
<evidence type="ECO:0000256" key="1">
    <source>
        <dbReference type="ARBA" id="ARBA00022614"/>
    </source>
</evidence>
<keyword evidence="1" id="KW-0433">Leucine-rich repeat</keyword>
<dbReference type="PANTHER" id="PTHR11017:SF559">
    <property type="entry name" value="DISEASE RESISTANCE PROTEIN CHL1"/>
    <property type="match status" value="1"/>
</dbReference>
<feature type="compositionally biased region" description="Polar residues" evidence="4">
    <location>
        <begin position="938"/>
        <end position="958"/>
    </location>
</feature>
<feature type="region of interest" description="Disordered" evidence="4">
    <location>
        <begin position="930"/>
        <end position="960"/>
    </location>
</feature>
<dbReference type="GO" id="GO:0051707">
    <property type="term" value="P:response to other organism"/>
    <property type="evidence" value="ECO:0007669"/>
    <property type="project" value="UniProtKB-ARBA"/>
</dbReference>
<keyword evidence="7" id="KW-1185">Reference proteome</keyword>
<dbReference type="Gene3D" id="3.80.10.10">
    <property type="entry name" value="Ribonuclease Inhibitor"/>
    <property type="match status" value="2"/>
</dbReference>
<keyword evidence="3" id="KW-0611">Plant defense</keyword>
<dbReference type="Proteomes" id="UP000436088">
    <property type="component" value="Unassembled WGS sequence"/>
</dbReference>
<sequence length="990" mass="111646">MRNEKGHKVFPIFYHVDPSDLRKQRGKVDEAFAKHEEIFKDNKEKTQRWRFALTEVANIKGWHLSSRHDEAEFIKEIIKRVSTKLCQTFASPPNDIIGIQSRLEELRCKIDAGHVYDQVRVIGICGMGGLDNIQHLLCLIGKRGWLGLGSRVIITTRDEHLLQMYGVDVVYKPMKLNATEALRLFSLKAFRSDTPAKDFVKLSENVVEYADGIPLALEVLGSFLSGISNAAQWRSAVERLKKESKKEIIDKLGISFDGLEETEKDIFLDIACFFKGDDKDMVTKILDGCDSFPDIGIDVLIKKSLITIDEDNKLSMHYLLQEMGKKIVRQESPNRPGKRSRLWEDKDIHYVLAENTATEAVQGITSGRTGVQNKTLALSADAFLKMKRLWLLRPLPKLKSVDLKGCENLAKTPDFSMVPNLESLILEGTRISDFYPTMKSLRRLKILSLKDCKSLRSFPSEIGKKSLETLILSGCLKIKTIQEIVGEIECLRQLCLDGTGIKELPSSIGHLRSLELLTLKDCSKLECLPNSIGRCESLENLNLCACSKLEDLPENLQQIKSLRELDLSETSIAALPPFIFHMESLKFLYFHGCKRPPSRGRSLWPFISRTTERQGLNSMTQRLPVILSGLSTMKDLDLNHCNIRDGAIPNDICNLSNLEILSLSDNDFTTLPTTIGRLSKITFLTLTDCQRLKSLPELPANTRLSVEGCTSLEELAIPATACNYPRSYGYINALNCFKMAETNNVITVLNRSLKVVAKERTGHFSIFIPGSEVPRWFRNEMAVSSNSVTKMPLPPNFLNDGQIVGFVFCFVFSSNFDYSPGRLEFVSLECTIHGRNFSCKVGGNKFHLEAGSKRVTEDHLWLYFMPFDDLDFSSLEELICDETEISGSNIDMAKERFEMEVVFKVENIGSKEKKCGARIVYEKDLEEMDETIDEHGRSTSSNFDDSHSNDGSTGNNIGSPHEERMANCQFIGHFIRKIIEICFPCALTPG</sequence>
<dbReference type="InterPro" id="IPR035897">
    <property type="entry name" value="Toll_tir_struct_dom_sf"/>
</dbReference>